<evidence type="ECO:0000256" key="7">
    <source>
        <dbReference type="ARBA" id="ARBA00022786"/>
    </source>
</evidence>
<evidence type="ECO:0000256" key="3">
    <source>
        <dbReference type="ARBA" id="ARBA00010230"/>
    </source>
</evidence>
<evidence type="ECO:0000256" key="6">
    <source>
        <dbReference type="ARBA" id="ARBA00022499"/>
    </source>
</evidence>
<keyword evidence="13" id="KW-1185">Reference proteome</keyword>
<evidence type="ECO:0000313" key="12">
    <source>
        <dbReference type="Ensembl" id="ENSCWAP00000011313.1"/>
    </source>
</evidence>
<evidence type="ECO:0000256" key="8">
    <source>
        <dbReference type="ARBA" id="ARBA00022843"/>
    </source>
</evidence>
<evidence type="ECO:0000256" key="1">
    <source>
        <dbReference type="ARBA" id="ARBA00004123"/>
    </source>
</evidence>
<keyword evidence="5" id="KW-0963">Cytoplasm</keyword>
<comment type="function">
    <text evidence="11">Ubiquitin-like modifier which can be covalently attached via an isopeptide bond to lysine residues of substrate proteins as a monomer or a lysine-linked polymer. The so-called ufmylation, requires the UFM1-activating E1 enzyme UBA5, the UFM1-conjugating E2 enzyme UFC1, and the UFM1-ligase E3 enzyme UFL1. Ufmylation is involved in various processes, such as ribosome recycling, response to DNA damage, transcription or reticulophagy (also called ER-phagy) induced in response to endoplasmic reticulum stress.</text>
</comment>
<organism evidence="12 13">
    <name type="scientific">Catagonus wagneri</name>
    <name type="common">Chacoan peccary</name>
    <dbReference type="NCBI Taxonomy" id="51154"/>
    <lineage>
        <taxon>Eukaryota</taxon>
        <taxon>Metazoa</taxon>
        <taxon>Chordata</taxon>
        <taxon>Craniata</taxon>
        <taxon>Vertebrata</taxon>
        <taxon>Euteleostomi</taxon>
        <taxon>Mammalia</taxon>
        <taxon>Eutheria</taxon>
        <taxon>Laurasiatheria</taxon>
        <taxon>Artiodactyla</taxon>
        <taxon>Suina</taxon>
        <taxon>Tayassuidae</taxon>
        <taxon>Catagonus</taxon>
    </lineage>
</organism>
<accession>A0A8C3W9S7</accession>
<evidence type="ECO:0000256" key="4">
    <source>
        <dbReference type="ARBA" id="ARBA00015319"/>
    </source>
</evidence>
<keyword evidence="7" id="KW-0833">Ubl conjugation pathway</keyword>
<dbReference type="GO" id="GO:1990592">
    <property type="term" value="P:protein K69-linked ufmylation"/>
    <property type="evidence" value="ECO:0007669"/>
    <property type="project" value="TreeGrafter"/>
</dbReference>
<dbReference type="Gene3D" id="3.10.20.90">
    <property type="entry name" value="Phosphatidylinositol 3-kinase Catalytic Subunit, Chain A, domain 1"/>
    <property type="match status" value="1"/>
</dbReference>
<protein>
    <recommendedName>
        <fullName evidence="4">Ubiquitin-fold modifier 1</fullName>
    </recommendedName>
</protein>
<comment type="similarity">
    <text evidence="3">Belongs to the UFM1 family.</text>
</comment>
<dbReference type="AlphaFoldDB" id="A0A8C3W9S7"/>
<dbReference type="Proteomes" id="UP000694540">
    <property type="component" value="Unplaced"/>
</dbReference>
<evidence type="ECO:0000256" key="2">
    <source>
        <dbReference type="ARBA" id="ARBA00004496"/>
    </source>
</evidence>
<dbReference type="Ensembl" id="ENSCWAT00000012318.1">
    <property type="protein sequence ID" value="ENSCWAP00000011313.1"/>
    <property type="gene ID" value="ENSCWAG00000008858.1"/>
</dbReference>
<keyword evidence="8" id="KW-0832">Ubl conjugation</keyword>
<evidence type="ECO:0000256" key="5">
    <source>
        <dbReference type="ARBA" id="ARBA00022490"/>
    </source>
</evidence>
<dbReference type="InterPro" id="IPR005375">
    <property type="entry name" value="UFM1"/>
</dbReference>
<evidence type="ECO:0000256" key="11">
    <source>
        <dbReference type="ARBA" id="ARBA00045800"/>
    </source>
</evidence>
<dbReference type="GO" id="GO:0005737">
    <property type="term" value="C:cytoplasm"/>
    <property type="evidence" value="ECO:0007669"/>
    <property type="project" value="UniProtKB-SubCell"/>
</dbReference>
<name>A0A8C3W9S7_9CETA</name>
<dbReference type="PANTHER" id="PTHR15825">
    <property type="entry name" value="UBIQUITIN-FOLD MODIFIER 1"/>
    <property type="match status" value="1"/>
</dbReference>
<comment type="subcellular location">
    <subcellularLocation>
        <location evidence="2">Cytoplasm</location>
    </subcellularLocation>
    <subcellularLocation>
        <location evidence="1">Nucleus</location>
    </subcellularLocation>
</comment>
<comment type="subunit">
    <text evidence="10">Interacts with UBA5. Interacts with UFC1.</text>
</comment>
<dbReference type="GeneTree" id="ENSGT01070000257263"/>
<proteinExistence type="inferred from homology"/>
<evidence type="ECO:0000313" key="13">
    <source>
        <dbReference type="Proteomes" id="UP000694540"/>
    </source>
</evidence>
<dbReference type="InterPro" id="IPR029071">
    <property type="entry name" value="Ubiquitin-like_domsf"/>
</dbReference>
<dbReference type="SUPFAM" id="SSF54236">
    <property type="entry name" value="Ubiquitin-like"/>
    <property type="match status" value="1"/>
</dbReference>
<dbReference type="GO" id="GO:0005634">
    <property type="term" value="C:nucleus"/>
    <property type="evidence" value="ECO:0007669"/>
    <property type="project" value="UniProtKB-SubCell"/>
</dbReference>
<reference evidence="12" key="2">
    <citation type="submission" date="2025-09" db="UniProtKB">
        <authorList>
            <consortium name="Ensembl"/>
        </authorList>
    </citation>
    <scope>IDENTIFICATION</scope>
</reference>
<sequence>PISFKTTMTSDPRLPYKILSVPESTPFPTAFMSAAEKFKVPAAAMHFLPMVG</sequence>
<keyword evidence="9" id="KW-0539">Nucleus</keyword>
<dbReference type="PANTHER" id="PTHR15825:SF5">
    <property type="entry name" value="UBIQUITIN-FOLD MODIFIER 1"/>
    <property type="match status" value="1"/>
</dbReference>
<evidence type="ECO:0000256" key="9">
    <source>
        <dbReference type="ARBA" id="ARBA00023242"/>
    </source>
</evidence>
<dbReference type="Pfam" id="PF03671">
    <property type="entry name" value="Ufm1"/>
    <property type="match status" value="1"/>
</dbReference>
<reference evidence="12" key="1">
    <citation type="submission" date="2025-08" db="UniProtKB">
        <authorList>
            <consortium name="Ensembl"/>
        </authorList>
    </citation>
    <scope>IDENTIFICATION</scope>
</reference>
<evidence type="ECO:0000256" key="10">
    <source>
        <dbReference type="ARBA" id="ARBA00038545"/>
    </source>
</evidence>
<keyword evidence="6" id="KW-1017">Isopeptide bond</keyword>